<dbReference type="PANTHER" id="PTHR30580">
    <property type="entry name" value="PRIMOSOMAL PROTEIN N"/>
    <property type="match status" value="1"/>
</dbReference>
<sequence>VDFVLKFAEIAVDAPAGYNRTFSYSIPKPLVVKPGHSVIVPFGPRLRQGIVIEVSDEAQVENTRDVHEVSDSRELIDDLHLKIVSWMSEYYMCSLFEAALLMIPPGSRTRELTWITSSEFNVSPIEKSKISRFQEDIMNYLRTNGRSRLDKITSRFGQNARSAITTLEEYGLIVRNVERSKSTVSARFKLVPRITKIGIEALNSQEMDRAYRQKDFMQSLYRGDTSLTMAESRKCFGVSVVNAVLKKGFINQEKIQIFRDPLKGITYDNPPPVKLKREQERAFSTIRNMLQNPEDNPRAILVYGVTGSGKTEVYIEAVKECIALGKSAIILVPEIALTPQAIERFESRFQGQVAVSHSGLSAGERHDQWWKIKKGDYRVVIGSRGAVFAPLPNIGLIVLDEEHEWTYKQNESAPRYHAREVAMQIAGISRSVILLGSASPDLESFMRSQRGRYEFAELKERFIPHSRINNGVSGTDLAFVSVVDMREELKAGNREILSRSLYRSIEETLKAGEQTILFLNRRGASSF</sequence>
<evidence type="ECO:0000256" key="8">
    <source>
        <dbReference type="ARBA" id="ARBA00022840"/>
    </source>
</evidence>
<dbReference type="GO" id="GO:0005524">
    <property type="term" value="F:ATP binding"/>
    <property type="evidence" value="ECO:0007669"/>
    <property type="project" value="UniProtKB-KW"/>
</dbReference>
<dbReference type="InterPro" id="IPR005259">
    <property type="entry name" value="PriA"/>
</dbReference>
<organism evidence="14">
    <name type="scientific">marine metagenome</name>
    <dbReference type="NCBI Taxonomy" id="408172"/>
    <lineage>
        <taxon>unclassified sequences</taxon>
        <taxon>metagenomes</taxon>
        <taxon>ecological metagenomes</taxon>
    </lineage>
</organism>
<keyword evidence="9" id="KW-0238">DNA-binding</keyword>
<keyword evidence="2" id="KW-0235">DNA replication</keyword>
<dbReference type="GO" id="GO:0043138">
    <property type="term" value="F:3'-5' DNA helicase activity"/>
    <property type="evidence" value="ECO:0007669"/>
    <property type="project" value="UniProtKB-EC"/>
</dbReference>
<evidence type="ECO:0000256" key="2">
    <source>
        <dbReference type="ARBA" id="ARBA00022705"/>
    </source>
</evidence>
<gene>
    <name evidence="14" type="ORF">METZ01_LOCUS105276</name>
</gene>
<evidence type="ECO:0000256" key="7">
    <source>
        <dbReference type="ARBA" id="ARBA00022833"/>
    </source>
</evidence>
<keyword evidence="10" id="KW-0413">Isomerase</keyword>
<dbReference type="InterPro" id="IPR041222">
    <property type="entry name" value="PriA_3primeBD"/>
</dbReference>
<keyword evidence="3" id="KW-0479">Metal-binding</keyword>
<dbReference type="InterPro" id="IPR027417">
    <property type="entry name" value="P-loop_NTPase"/>
</dbReference>
<dbReference type="EC" id="5.6.2.4" evidence="11"/>
<dbReference type="GO" id="GO:1990077">
    <property type="term" value="C:primosome complex"/>
    <property type="evidence" value="ECO:0007669"/>
    <property type="project" value="UniProtKB-KW"/>
</dbReference>
<accession>A0A381WIZ1</accession>
<dbReference type="GO" id="GO:0006310">
    <property type="term" value="P:DNA recombination"/>
    <property type="evidence" value="ECO:0007669"/>
    <property type="project" value="InterPro"/>
</dbReference>
<protein>
    <recommendedName>
        <fullName evidence="11">DNA 3'-5' helicase</fullName>
        <ecNumber evidence="11">5.6.2.4</ecNumber>
    </recommendedName>
</protein>
<dbReference type="GO" id="GO:0006270">
    <property type="term" value="P:DNA replication initiation"/>
    <property type="evidence" value="ECO:0007669"/>
    <property type="project" value="TreeGrafter"/>
</dbReference>
<feature type="non-terminal residue" evidence="14">
    <location>
        <position position="1"/>
    </location>
</feature>
<dbReference type="CDD" id="cd17929">
    <property type="entry name" value="DEXHc_priA"/>
    <property type="match status" value="1"/>
</dbReference>
<evidence type="ECO:0000256" key="6">
    <source>
        <dbReference type="ARBA" id="ARBA00022806"/>
    </source>
</evidence>
<dbReference type="SUPFAM" id="SSF52540">
    <property type="entry name" value="P-loop containing nucleoside triphosphate hydrolases"/>
    <property type="match status" value="1"/>
</dbReference>
<keyword evidence="8" id="KW-0067">ATP-binding</keyword>
<evidence type="ECO:0000256" key="3">
    <source>
        <dbReference type="ARBA" id="ARBA00022723"/>
    </source>
</evidence>
<evidence type="ECO:0000259" key="13">
    <source>
        <dbReference type="PROSITE" id="PS51192"/>
    </source>
</evidence>
<dbReference type="EMBL" id="UINC01011945">
    <property type="protein sequence ID" value="SVA52422.1"/>
    <property type="molecule type" value="Genomic_DNA"/>
</dbReference>
<keyword evidence="5" id="KW-0378">Hydrolase</keyword>
<dbReference type="InterPro" id="IPR014001">
    <property type="entry name" value="Helicase_ATP-bd"/>
</dbReference>
<evidence type="ECO:0000256" key="10">
    <source>
        <dbReference type="ARBA" id="ARBA00023235"/>
    </source>
</evidence>
<dbReference type="SMART" id="SM00487">
    <property type="entry name" value="DEXDc"/>
    <property type="match status" value="1"/>
</dbReference>
<feature type="domain" description="Helicase ATP-binding" evidence="13">
    <location>
        <begin position="291"/>
        <end position="458"/>
    </location>
</feature>
<dbReference type="GO" id="GO:0006302">
    <property type="term" value="P:double-strand break repair"/>
    <property type="evidence" value="ECO:0007669"/>
    <property type="project" value="InterPro"/>
</dbReference>
<keyword evidence="1" id="KW-0639">Primosome</keyword>
<proteinExistence type="predicted"/>
<evidence type="ECO:0000313" key="14">
    <source>
        <dbReference type="EMBL" id="SVA52422.1"/>
    </source>
</evidence>
<dbReference type="Gene3D" id="3.40.1440.60">
    <property type="entry name" value="PriA, 3(prime) DNA-binding domain"/>
    <property type="match status" value="1"/>
</dbReference>
<evidence type="ECO:0000256" key="1">
    <source>
        <dbReference type="ARBA" id="ARBA00022515"/>
    </source>
</evidence>
<dbReference type="Gene3D" id="3.40.50.300">
    <property type="entry name" value="P-loop containing nucleotide triphosphate hydrolases"/>
    <property type="match status" value="1"/>
</dbReference>
<dbReference type="InterPro" id="IPR011545">
    <property type="entry name" value="DEAD/DEAH_box_helicase_dom"/>
</dbReference>
<evidence type="ECO:0000256" key="5">
    <source>
        <dbReference type="ARBA" id="ARBA00022801"/>
    </source>
</evidence>
<evidence type="ECO:0000256" key="4">
    <source>
        <dbReference type="ARBA" id="ARBA00022741"/>
    </source>
</evidence>
<keyword evidence="6" id="KW-0347">Helicase</keyword>
<name>A0A381WIZ1_9ZZZZ</name>
<keyword evidence="7" id="KW-0862">Zinc</keyword>
<keyword evidence="4" id="KW-0547">Nucleotide-binding</keyword>
<dbReference type="GO" id="GO:0006269">
    <property type="term" value="P:DNA replication, synthesis of primer"/>
    <property type="evidence" value="ECO:0007669"/>
    <property type="project" value="UniProtKB-KW"/>
</dbReference>
<evidence type="ECO:0000256" key="12">
    <source>
        <dbReference type="ARBA" id="ARBA00048988"/>
    </source>
</evidence>
<feature type="non-terminal residue" evidence="14">
    <location>
        <position position="527"/>
    </location>
</feature>
<dbReference type="InterPro" id="IPR042115">
    <property type="entry name" value="PriA_3primeBD_sf"/>
</dbReference>
<dbReference type="Pfam" id="PF17764">
    <property type="entry name" value="PriA_3primeBD"/>
    <property type="match status" value="1"/>
</dbReference>
<dbReference type="FunFam" id="3.40.50.300:FF:000489">
    <property type="entry name" value="Primosome assembly protein PriA"/>
    <property type="match status" value="1"/>
</dbReference>
<dbReference type="AlphaFoldDB" id="A0A381WIZ1"/>
<dbReference type="PROSITE" id="PS51192">
    <property type="entry name" value="HELICASE_ATP_BIND_1"/>
    <property type="match status" value="1"/>
</dbReference>
<reference evidence="14" key="1">
    <citation type="submission" date="2018-05" db="EMBL/GenBank/DDBJ databases">
        <authorList>
            <person name="Lanie J.A."/>
            <person name="Ng W.-L."/>
            <person name="Kazmierczak K.M."/>
            <person name="Andrzejewski T.M."/>
            <person name="Davidsen T.M."/>
            <person name="Wayne K.J."/>
            <person name="Tettelin H."/>
            <person name="Glass J.I."/>
            <person name="Rusch D."/>
            <person name="Podicherti R."/>
            <person name="Tsui H.-C.T."/>
            <person name="Winkler M.E."/>
        </authorList>
    </citation>
    <scope>NUCLEOTIDE SEQUENCE</scope>
</reference>
<evidence type="ECO:0000256" key="11">
    <source>
        <dbReference type="ARBA" id="ARBA00034808"/>
    </source>
</evidence>
<evidence type="ECO:0000256" key="9">
    <source>
        <dbReference type="ARBA" id="ARBA00023125"/>
    </source>
</evidence>
<dbReference type="GO" id="GO:0003677">
    <property type="term" value="F:DNA binding"/>
    <property type="evidence" value="ECO:0007669"/>
    <property type="project" value="UniProtKB-KW"/>
</dbReference>
<dbReference type="NCBIfam" id="TIGR00595">
    <property type="entry name" value="priA"/>
    <property type="match status" value="1"/>
</dbReference>
<dbReference type="Pfam" id="PF00270">
    <property type="entry name" value="DEAD"/>
    <property type="match status" value="1"/>
</dbReference>
<dbReference type="GO" id="GO:0046872">
    <property type="term" value="F:metal ion binding"/>
    <property type="evidence" value="ECO:0007669"/>
    <property type="project" value="UniProtKB-KW"/>
</dbReference>
<dbReference type="GO" id="GO:0016787">
    <property type="term" value="F:hydrolase activity"/>
    <property type="evidence" value="ECO:0007669"/>
    <property type="project" value="UniProtKB-KW"/>
</dbReference>
<comment type="catalytic activity">
    <reaction evidence="12">
        <text>ATP + H2O = ADP + phosphate + H(+)</text>
        <dbReference type="Rhea" id="RHEA:13065"/>
        <dbReference type="ChEBI" id="CHEBI:15377"/>
        <dbReference type="ChEBI" id="CHEBI:15378"/>
        <dbReference type="ChEBI" id="CHEBI:30616"/>
        <dbReference type="ChEBI" id="CHEBI:43474"/>
        <dbReference type="ChEBI" id="CHEBI:456216"/>
        <dbReference type="EC" id="5.6.2.4"/>
    </reaction>
</comment>
<dbReference type="PANTHER" id="PTHR30580:SF0">
    <property type="entry name" value="PRIMOSOMAL PROTEIN N"/>
    <property type="match status" value="1"/>
</dbReference>